<accession>H0US28</accession>
<dbReference type="PANTHER" id="PTHR42681:SF1">
    <property type="entry name" value="MALONYL-COA-ACYL CARRIER PROTEIN TRANSACYLASE, MITOCHONDRIAL"/>
    <property type="match status" value="1"/>
</dbReference>
<dbReference type="HOGENOM" id="CLU_030558_0_1_0"/>
<dbReference type="InterPro" id="IPR014043">
    <property type="entry name" value="Acyl_transferase_dom"/>
</dbReference>
<dbReference type="InterPro" id="IPR024925">
    <property type="entry name" value="Malonyl_CoA-ACP_transAc"/>
</dbReference>
<dbReference type="Pfam" id="PF00698">
    <property type="entry name" value="Acyl_transf_1"/>
    <property type="match status" value="1"/>
</dbReference>
<feature type="active site" evidence="5">
    <location>
        <position position="94"/>
    </location>
</feature>
<dbReference type="GO" id="GO:0004314">
    <property type="term" value="F:[acyl-carrier-protein] S-malonyltransferase activity"/>
    <property type="evidence" value="ECO:0007669"/>
    <property type="project" value="UniProtKB-EC"/>
</dbReference>
<keyword evidence="2 4" id="KW-0012">Acyltransferase</keyword>
<dbReference type="RefSeq" id="WP_006583611.1">
    <property type="nucleotide sequence ID" value="NZ_CM001377.1"/>
</dbReference>
<protein>
    <recommendedName>
        <fullName evidence="4">Malonyl CoA-acyl carrier protein transacylase</fullName>
        <ecNumber evidence="4">2.3.1.39</ecNumber>
    </recommendedName>
</protein>
<dbReference type="EMBL" id="CM001377">
    <property type="protein sequence ID" value="EHM10117.1"/>
    <property type="molecule type" value="Genomic_DNA"/>
</dbReference>
<dbReference type="InterPro" id="IPR016035">
    <property type="entry name" value="Acyl_Trfase/lysoPLipase"/>
</dbReference>
<dbReference type="GO" id="GO:0005829">
    <property type="term" value="C:cytosol"/>
    <property type="evidence" value="ECO:0007669"/>
    <property type="project" value="TreeGrafter"/>
</dbReference>
<dbReference type="NCBIfam" id="TIGR00128">
    <property type="entry name" value="fabD"/>
    <property type="match status" value="1"/>
</dbReference>
<feature type="active site" evidence="5">
    <location>
        <position position="203"/>
    </location>
</feature>
<dbReference type="Gene3D" id="3.40.366.10">
    <property type="entry name" value="Malonyl-Coenzyme A Acyl Carrier Protein, domain 2"/>
    <property type="match status" value="1"/>
</dbReference>
<comment type="catalytic activity">
    <reaction evidence="3 4">
        <text>holo-[ACP] + malonyl-CoA = malonyl-[ACP] + CoA</text>
        <dbReference type="Rhea" id="RHEA:41792"/>
        <dbReference type="Rhea" id="RHEA-COMP:9623"/>
        <dbReference type="Rhea" id="RHEA-COMP:9685"/>
        <dbReference type="ChEBI" id="CHEBI:57287"/>
        <dbReference type="ChEBI" id="CHEBI:57384"/>
        <dbReference type="ChEBI" id="CHEBI:64479"/>
        <dbReference type="ChEBI" id="CHEBI:78449"/>
        <dbReference type="EC" id="2.3.1.39"/>
    </reaction>
</comment>
<evidence type="ECO:0000256" key="2">
    <source>
        <dbReference type="ARBA" id="ARBA00023315"/>
    </source>
</evidence>
<evidence type="ECO:0000256" key="4">
    <source>
        <dbReference type="PIRNR" id="PIRNR000446"/>
    </source>
</evidence>
<dbReference type="EC" id="2.3.1.39" evidence="4"/>
<sequence length="316" mass="33304">MSDYALVFPGQGAQEVGMGRDFYESYPSARKVFEEADSALGFALSEIIFSGPEDELKKTALTQPAILTVSLAIWAALRSDKGISLSPAFVAGHSLGEYTALAAAGAISVADAVRLVHLRGSKMQEAVPLGKGAMVAVLGLDVDVVRDICSRACSHGVCEMANYNAPGQIVISGEASAVDVAAQMAKEAGASKVIPLKVSAPFHCSLMRPVADALREAFGSVSWSAPSFPLVSNVDAQPRRDIEDIKGRLLEQTYSPVLWLDSVKTMVDAGVQRFVEIGPGNVLTGLVKRCVKGVKGISLSKVQDLEGLLDFIGGDH</sequence>
<evidence type="ECO:0000313" key="8">
    <source>
        <dbReference type="Proteomes" id="UP000005730"/>
    </source>
</evidence>
<dbReference type="InterPro" id="IPR016036">
    <property type="entry name" value="Malonyl_transacylase_ACP-bd"/>
</dbReference>
<evidence type="ECO:0000256" key="5">
    <source>
        <dbReference type="PIRSR" id="PIRSR000446-1"/>
    </source>
</evidence>
<dbReference type="Gene3D" id="3.30.70.250">
    <property type="entry name" value="Malonyl-CoA ACP transacylase, ACP-binding"/>
    <property type="match status" value="1"/>
</dbReference>
<dbReference type="PANTHER" id="PTHR42681">
    <property type="entry name" value="MALONYL-COA-ACYL CARRIER PROTEIN TRANSACYLASE, MITOCHONDRIAL"/>
    <property type="match status" value="1"/>
</dbReference>
<gene>
    <name evidence="7" type="ORF">TheveDRAFT_0987</name>
</gene>
<dbReference type="AlphaFoldDB" id="H0US28"/>
<dbReference type="OrthoDB" id="9805460at2"/>
<dbReference type="Proteomes" id="UP000005730">
    <property type="component" value="Chromosome"/>
</dbReference>
<dbReference type="FunFam" id="3.30.70.250:FF:000001">
    <property type="entry name" value="Malonyl CoA-acyl carrier protein transacylase"/>
    <property type="match status" value="1"/>
</dbReference>
<dbReference type="SUPFAM" id="SSF55048">
    <property type="entry name" value="Probable ACP-binding domain of malonyl-CoA ACP transacylase"/>
    <property type="match status" value="1"/>
</dbReference>
<organism evidence="7 8">
    <name type="scientific">Thermanaerovibrio velox DSM 12556</name>
    <dbReference type="NCBI Taxonomy" id="926567"/>
    <lineage>
        <taxon>Bacteria</taxon>
        <taxon>Thermotogati</taxon>
        <taxon>Synergistota</taxon>
        <taxon>Synergistia</taxon>
        <taxon>Synergistales</taxon>
        <taxon>Synergistaceae</taxon>
        <taxon>Thermanaerovibrio</taxon>
    </lineage>
</organism>
<dbReference type="GO" id="GO:0006633">
    <property type="term" value="P:fatty acid biosynthetic process"/>
    <property type="evidence" value="ECO:0007669"/>
    <property type="project" value="TreeGrafter"/>
</dbReference>
<evidence type="ECO:0000313" key="7">
    <source>
        <dbReference type="EMBL" id="EHM10117.1"/>
    </source>
</evidence>
<dbReference type="SMART" id="SM00827">
    <property type="entry name" value="PKS_AT"/>
    <property type="match status" value="1"/>
</dbReference>
<comment type="similarity">
    <text evidence="4">Belongs to the fabD family.</text>
</comment>
<dbReference type="SUPFAM" id="SSF52151">
    <property type="entry name" value="FabD/lysophospholipase-like"/>
    <property type="match status" value="1"/>
</dbReference>
<evidence type="ECO:0000256" key="1">
    <source>
        <dbReference type="ARBA" id="ARBA00022679"/>
    </source>
</evidence>
<proteinExistence type="inferred from homology"/>
<keyword evidence="8" id="KW-1185">Reference proteome</keyword>
<dbReference type="InterPro" id="IPR050858">
    <property type="entry name" value="Mal-CoA-ACP_Trans/PKS_FabD"/>
</dbReference>
<evidence type="ECO:0000256" key="3">
    <source>
        <dbReference type="ARBA" id="ARBA00048462"/>
    </source>
</evidence>
<feature type="domain" description="Malonyl-CoA:ACP transacylase (MAT)" evidence="6">
    <location>
        <begin position="7"/>
        <end position="302"/>
    </location>
</feature>
<reference evidence="7 8" key="1">
    <citation type="submission" date="2011-10" db="EMBL/GenBank/DDBJ databases">
        <title>The Noncontiguous Finished genome of Thermanaerovibrio velox DSM 12556.</title>
        <authorList>
            <consortium name="US DOE Joint Genome Institute (JGI-PGF)"/>
            <person name="Lucas S."/>
            <person name="Copeland A."/>
            <person name="Lapidus A."/>
            <person name="Glavina del Rio T."/>
            <person name="Dalin E."/>
            <person name="Tice H."/>
            <person name="Bruce D."/>
            <person name="Goodwin L."/>
            <person name="Pitluck S."/>
            <person name="Peters L."/>
            <person name="Mikhailova N."/>
            <person name="Teshima H."/>
            <person name="Kyrpides N."/>
            <person name="Mavromatis K."/>
            <person name="Ivanova N."/>
            <person name="Markowitz V."/>
            <person name="Cheng J.-F."/>
            <person name="Hugenholtz P."/>
            <person name="Woyke T."/>
            <person name="Wu D."/>
            <person name="Spring S."/>
            <person name="Brambilla E.-M."/>
            <person name="Klenk H.-P."/>
            <person name="Eisen J.A."/>
        </authorList>
    </citation>
    <scope>NUCLEOTIDE SEQUENCE [LARGE SCALE GENOMIC DNA]</scope>
    <source>
        <strain evidence="7 8">DSM 12556</strain>
    </source>
</reference>
<evidence type="ECO:0000259" key="6">
    <source>
        <dbReference type="SMART" id="SM00827"/>
    </source>
</evidence>
<dbReference type="STRING" id="926567.TheveDRAFT_0987"/>
<keyword evidence="1 4" id="KW-0808">Transferase</keyword>
<dbReference type="InterPro" id="IPR001227">
    <property type="entry name" value="Ac_transferase_dom_sf"/>
</dbReference>
<dbReference type="PIRSF" id="PIRSF000446">
    <property type="entry name" value="Mct"/>
    <property type="match status" value="1"/>
</dbReference>
<dbReference type="eggNOG" id="COG0331">
    <property type="taxonomic scope" value="Bacteria"/>
</dbReference>
<dbReference type="InterPro" id="IPR004410">
    <property type="entry name" value="Malonyl_CoA-ACP_transAc_FabD"/>
</dbReference>
<name>H0US28_9BACT</name>